<evidence type="ECO:0000256" key="1">
    <source>
        <dbReference type="SAM" id="Phobius"/>
    </source>
</evidence>
<evidence type="ECO:0000313" key="2">
    <source>
        <dbReference type="EMBL" id="CAL4093795.1"/>
    </source>
</evidence>
<keyword evidence="1" id="KW-0812">Transmembrane</keyword>
<proteinExistence type="predicted"/>
<keyword evidence="1" id="KW-1133">Transmembrane helix</keyword>
<comment type="caution">
    <text evidence="2">The sequence shown here is derived from an EMBL/GenBank/DDBJ whole genome shotgun (WGS) entry which is preliminary data.</text>
</comment>
<sequence length="310" mass="34572">CLTQSFVSRVISYLLNMFSTSTNLLQNQVILPLSYVVSQYSSVRGTRPSVSTASYNKKLPSTSTPDVEILCSESLAQTIEKAGDSGLKEIASMVTPQLLRQIGLHGPKQLQTSSGLVKEKSEVIKMCKNSPWYESHISAANFLENKHGHQELSDEVPNIVSASRVENQFSGDARLRPLFDVTRRLLKTNPQLLSTSNEIYRGFKTQQSRDREMLKKSDSGFNRILESISLKRGKDSNRSITSELENNTKLKGLLSEETTDEGRQTMKVAFAEGYLAADPQKSQSRSAKFIKNLQNILFIIVAIALLFSIM</sequence>
<reference evidence="2 3" key="1">
    <citation type="submission" date="2024-05" db="EMBL/GenBank/DDBJ databases">
        <authorList>
            <person name="Wallberg A."/>
        </authorList>
    </citation>
    <scope>NUCLEOTIDE SEQUENCE [LARGE SCALE GENOMIC DNA]</scope>
</reference>
<organism evidence="2 3">
    <name type="scientific">Meganyctiphanes norvegica</name>
    <name type="common">Northern krill</name>
    <name type="synonym">Thysanopoda norvegica</name>
    <dbReference type="NCBI Taxonomy" id="48144"/>
    <lineage>
        <taxon>Eukaryota</taxon>
        <taxon>Metazoa</taxon>
        <taxon>Ecdysozoa</taxon>
        <taxon>Arthropoda</taxon>
        <taxon>Crustacea</taxon>
        <taxon>Multicrustacea</taxon>
        <taxon>Malacostraca</taxon>
        <taxon>Eumalacostraca</taxon>
        <taxon>Eucarida</taxon>
        <taxon>Euphausiacea</taxon>
        <taxon>Euphausiidae</taxon>
        <taxon>Meganyctiphanes</taxon>
    </lineage>
</organism>
<gene>
    <name evidence="2" type="ORF">MNOR_LOCUS14969</name>
</gene>
<keyword evidence="1" id="KW-0472">Membrane</keyword>
<dbReference type="EMBL" id="CAXKWB010009186">
    <property type="protein sequence ID" value="CAL4093795.1"/>
    <property type="molecule type" value="Genomic_DNA"/>
</dbReference>
<keyword evidence="3" id="KW-1185">Reference proteome</keyword>
<dbReference type="AlphaFoldDB" id="A0AAV2QR37"/>
<feature type="non-terminal residue" evidence="2">
    <location>
        <position position="310"/>
    </location>
</feature>
<feature type="non-terminal residue" evidence="2">
    <location>
        <position position="1"/>
    </location>
</feature>
<feature type="transmembrane region" description="Helical" evidence="1">
    <location>
        <begin position="289"/>
        <end position="309"/>
    </location>
</feature>
<accession>A0AAV2QR37</accession>
<dbReference type="Proteomes" id="UP001497623">
    <property type="component" value="Unassembled WGS sequence"/>
</dbReference>
<protein>
    <submittedName>
        <fullName evidence="2">Uncharacterized protein</fullName>
    </submittedName>
</protein>
<evidence type="ECO:0000313" key="3">
    <source>
        <dbReference type="Proteomes" id="UP001497623"/>
    </source>
</evidence>
<name>A0AAV2QR37_MEGNR</name>